<accession>M7SSF6</accession>
<dbReference type="AlphaFoldDB" id="M7SSF6"/>
<keyword evidence="3" id="KW-1185">Reference proteome</keyword>
<proteinExistence type="predicted"/>
<dbReference type="HOGENOM" id="CLU_1660762_0_0_1"/>
<keyword evidence="1" id="KW-0732">Signal</keyword>
<dbReference type="KEGG" id="ela:UCREL1_3537"/>
<dbReference type="EMBL" id="KB706081">
    <property type="protein sequence ID" value="EMR69449.1"/>
    <property type="molecule type" value="Genomic_DNA"/>
</dbReference>
<dbReference type="Proteomes" id="UP000012174">
    <property type="component" value="Unassembled WGS sequence"/>
</dbReference>
<name>M7SSF6_EUTLA</name>
<evidence type="ECO:0000313" key="2">
    <source>
        <dbReference type="EMBL" id="EMR69449.1"/>
    </source>
</evidence>
<reference evidence="3" key="1">
    <citation type="journal article" date="2013" name="Genome Announc.">
        <title>Draft genome sequence of the grapevine dieback fungus Eutypa lata UCR-EL1.</title>
        <authorList>
            <person name="Blanco-Ulate B."/>
            <person name="Rolshausen P.E."/>
            <person name="Cantu D."/>
        </authorList>
    </citation>
    <scope>NUCLEOTIDE SEQUENCE [LARGE SCALE GENOMIC DNA]</scope>
    <source>
        <strain evidence="3">UCR-EL1</strain>
    </source>
</reference>
<evidence type="ECO:0000256" key="1">
    <source>
        <dbReference type="SAM" id="SignalP"/>
    </source>
</evidence>
<organism evidence="2 3">
    <name type="scientific">Eutypa lata (strain UCR-EL1)</name>
    <name type="common">Grapevine dieback disease fungus</name>
    <name type="synonym">Eutypa armeniacae</name>
    <dbReference type="NCBI Taxonomy" id="1287681"/>
    <lineage>
        <taxon>Eukaryota</taxon>
        <taxon>Fungi</taxon>
        <taxon>Dikarya</taxon>
        <taxon>Ascomycota</taxon>
        <taxon>Pezizomycotina</taxon>
        <taxon>Sordariomycetes</taxon>
        <taxon>Xylariomycetidae</taxon>
        <taxon>Xylariales</taxon>
        <taxon>Diatrypaceae</taxon>
        <taxon>Eutypa</taxon>
    </lineage>
</organism>
<protein>
    <recommendedName>
        <fullName evidence="4">NACHT-NTPase and P-loop NTPases N-terminal domain-containing protein</fullName>
    </recommendedName>
</protein>
<sequence length="159" mass="17732">MEAIATLSLVCNVLTVVDFGAKVIEVCRKLKNNLSPEPHIASDTANLTSLLSDLQANIDKFDAARLVTSTQKGPVAKDALQQRSRDRLESIAKVLLQDTNELQNIFATIMKKSSDGGKLNRLILAFKFKLRYEAKISALNKRIKNTQATLDTEFLTRIW</sequence>
<feature type="chain" id="PRO_5012429534" description="NACHT-NTPase and P-loop NTPases N-terminal domain-containing protein" evidence="1">
    <location>
        <begin position="16"/>
        <end position="159"/>
    </location>
</feature>
<evidence type="ECO:0000313" key="3">
    <source>
        <dbReference type="Proteomes" id="UP000012174"/>
    </source>
</evidence>
<dbReference type="OrthoDB" id="5086500at2759"/>
<feature type="signal peptide" evidence="1">
    <location>
        <begin position="1"/>
        <end position="15"/>
    </location>
</feature>
<gene>
    <name evidence="2" type="ORF">UCREL1_3537</name>
</gene>
<evidence type="ECO:0008006" key="4">
    <source>
        <dbReference type="Google" id="ProtNLM"/>
    </source>
</evidence>